<comment type="caution">
    <text evidence="1">The sequence shown here is derived from an EMBL/GenBank/DDBJ whole genome shotgun (WGS) entry which is preliminary data.</text>
</comment>
<protein>
    <submittedName>
        <fullName evidence="1">Uncharacterized protein</fullName>
    </submittedName>
</protein>
<gene>
    <name evidence="1" type="ORF">ACFPT7_23940</name>
</gene>
<dbReference type="Proteomes" id="UP001596091">
    <property type="component" value="Unassembled WGS sequence"/>
</dbReference>
<dbReference type="RefSeq" id="WP_263342365.1">
    <property type="nucleotide sequence ID" value="NZ_JAGSYH010000011.1"/>
</dbReference>
<proteinExistence type="predicted"/>
<keyword evidence="2" id="KW-1185">Reference proteome</keyword>
<name>A0ABW1EQ07_9BACT</name>
<dbReference type="EMBL" id="JBHSPH010000019">
    <property type="protein sequence ID" value="MFC5865377.1"/>
    <property type="molecule type" value="Genomic_DNA"/>
</dbReference>
<sequence length="57" mass="6652">MFKELADCQRMVLWRENFAIPVVLNEPMLQNYSGTIPLLPNDLNLVSVCWPDMEENL</sequence>
<accession>A0ABW1EQ07</accession>
<reference evidence="2" key="1">
    <citation type="journal article" date="2019" name="Int. J. Syst. Evol. Microbiol.">
        <title>The Global Catalogue of Microorganisms (GCM) 10K type strain sequencing project: providing services to taxonomists for standard genome sequencing and annotation.</title>
        <authorList>
            <consortium name="The Broad Institute Genomics Platform"/>
            <consortium name="The Broad Institute Genome Sequencing Center for Infectious Disease"/>
            <person name="Wu L."/>
            <person name="Ma J."/>
        </authorList>
    </citation>
    <scope>NUCLEOTIDE SEQUENCE [LARGE SCALE GENOMIC DNA]</scope>
    <source>
        <strain evidence="2">JCM 4087</strain>
    </source>
</reference>
<evidence type="ECO:0000313" key="1">
    <source>
        <dbReference type="EMBL" id="MFC5865377.1"/>
    </source>
</evidence>
<evidence type="ECO:0000313" key="2">
    <source>
        <dbReference type="Proteomes" id="UP001596091"/>
    </source>
</evidence>
<organism evidence="1 2">
    <name type="scientific">Acidicapsa dinghuensis</name>
    <dbReference type="NCBI Taxonomy" id="2218256"/>
    <lineage>
        <taxon>Bacteria</taxon>
        <taxon>Pseudomonadati</taxon>
        <taxon>Acidobacteriota</taxon>
        <taxon>Terriglobia</taxon>
        <taxon>Terriglobales</taxon>
        <taxon>Acidobacteriaceae</taxon>
        <taxon>Acidicapsa</taxon>
    </lineage>
</organism>